<keyword evidence="9" id="KW-1185">Reference proteome</keyword>
<dbReference type="PANTHER" id="PTHR35093">
    <property type="entry name" value="OUTER MEMBRANE PROTEIN NMB0088-RELATED"/>
    <property type="match status" value="1"/>
</dbReference>
<dbReference type="PANTHER" id="PTHR35093:SF8">
    <property type="entry name" value="OUTER MEMBRANE PROTEIN NMB0088-RELATED"/>
    <property type="match status" value="1"/>
</dbReference>
<keyword evidence="5" id="KW-0732">Signal</keyword>
<keyword evidence="3" id="KW-1134">Transmembrane beta strand</keyword>
<evidence type="ECO:0000256" key="7">
    <source>
        <dbReference type="ARBA" id="ARBA00023237"/>
    </source>
</evidence>
<protein>
    <submittedName>
        <fullName evidence="8">Outer membrane beta-barrel protein</fullName>
    </submittedName>
</protein>
<gene>
    <name evidence="8" type="ORF">F0P96_14340</name>
</gene>
<comment type="caution">
    <text evidence="8">The sequence shown here is derived from an EMBL/GenBank/DDBJ whole genome shotgun (WGS) entry which is preliminary data.</text>
</comment>
<dbReference type="Gene3D" id="2.40.160.60">
    <property type="entry name" value="Outer membrane protein transport protein (OMPP1/FadL/TodX)"/>
    <property type="match status" value="1"/>
</dbReference>
<evidence type="ECO:0000256" key="2">
    <source>
        <dbReference type="ARBA" id="ARBA00008163"/>
    </source>
</evidence>
<evidence type="ECO:0000256" key="1">
    <source>
        <dbReference type="ARBA" id="ARBA00004571"/>
    </source>
</evidence>
<dbReference type="AlphaFoldDB" id="A0A7L5A062"/>
<keyword evidence="6" id="KW-0472">Membrane</keyword>
<dbReference type="SUPFAM" id="SSF56935">
    <property type="entry name" value="Porins"/>
    <property type="match status" value="1"/>
</dbReference>
<organism evidence="8 9">
    <name type="scientific">Hymenobacter busanensis</name>
    <dbReference type="NCBI Taxonomy" id="2607656"/>
    <lineage>
        <taxon>Bacteria</taxon>
        <taxon>Pseudomonadati</taxon>
        <taxon>Bacteroidota</taxon>
        <taxon>Cytophagia</taxon>
        <taxon>Cytophagales</taxon>
        <taxon>Hymenobacteraceae</taxon>
        <taxon>Hymenobacter</taxon>
    </lineage>
</organism>
<sequence>MNLKSLLFAGSALLGTTAAQAGGFQVNLGGQKNIGMGGVGTGLAIDHAAMFYNPGALAMVRQNGVQVGANATFARISHVGENGGTQSNLQKDIVTPFNLYASFGPAEGKWKAGIGVYTPFGSKLRYDQNWEGRTALTDIDLKSIFVQPTVSYAITDQLSVGAGLVVLAYGSVNLQRDLPLTSAQGNAHSELDGHADNTFGYNAGIYYKPSEKISVGVSYRSKMEAKVKGGDVTFTNIPASVASNFAAKKFDVTLPLPPTATLGIGLMPTEKLTIGIDVNWVDWSDYKTLDFTFDQPINGNTTSTSKREYDQGWTFRLGGQYAIGEKLTVRAGANYDKTPVKDGFVSPETPDADRIGLSAGASYNVNEHFGVDVSYLFEDFMKRTQSLAELQAKGTADDRPAGTYKTYISIPGVGVHYNF</sequence>
<dbReference type="GO" id="GO:0009279">
    <property type="term" value="C:cell outer membrane"/>
    <property type="evidence" value="ECO:0007669"/>
    <property type="project" value="UniProtKB-SubCell"/>
</dbReference>
<dbReference type="GO" id="GO:0015483">
    <property type="term" value="F:long-chain fatty acid transporting porin activity"/>
    <property type="evidence" value="ECO:0007669"/>
    <property type="project" value="TreeGrafter"/>
</dbReference>
<evidence type="ECO:0000313" key="9">
    <source>
        <dbReference type="Proteomes" id="UP000326380"/>
    </source>
</evidence>
<dbReference type="Proteomes" id="UP000326380">
    <property type="component" value="Unassembled WGS sequence"/>
</dbReference>
<dbReference type="RefSeq" id="WP_151079597.1">
    <property type="nucleotide sequence ID" value="NZ_CP047647.1"/>
</dbReference>
<comment type="subcellular location">
    <subcellularLocation>
        <location evidence="1">Cell outer membrane</location>
        <topology evidence="1">Multi-pass membrane protein</topology>
    </subcellularLocation>
</comment>
<dbReference type="EMBL" id="VTWU01000005">
    <property type="protein sequence ID" value="KAA9331419.1"/>
    <property type="molecule type" value="Genomic_DNA"/>
</dbReference>
<comment type="similarity">
    <text evidence="2">Belongs to the OmpP1/FadL family.</text>
</comment>
<evidence type="ECO:0000256" key="3">
    <source>
        <dbReference type="ARBA" id="ARBA00022452"/>
    </source>
</evidence>
<proteinExistence type="inferred from homology"/>
<reference evidence="8 9" key="1">
    <citation type="submission" date="2019-09" db="EMBL/GenBank/DDBJ databases">
        <title>Genome sequence of Hymenobacter sp. M3.</title>
        <authorList>
            <person name="Srinivasan S."/>
        </authorList>
    </citation>
    <scope>NUCLEOTIDE SEQUENCE [LARGE SCALE GENOMIC DNA]</scope>
    <source>
        <strain evidence="8 9">M3</strain>
    </source>
</reference>
<evidence type="ECO:0000313" key="8">
    <source>
        <dbReference type="EMBL" id="KAA9331419.1"/>
    </source>
</evidence>
<keyword evidence="4" id="KW-0812">Transmembrane</keyword>
<keyword evidence="7" id="KW-0998">Cell outer membrane</keyword>
<dbReference type="InterPro" id="IPR005017">
    <property type="entry name" value="OMPP1/FadL/TodX"/>
</dbReference>
<name>A0A7L5A062_9BACT</name>
<evidence type="ECO:0000256" key="5">
    <source>
        <dbReference type="ARBA" id="ARBA00022729"/>
    </source>
</evidence>
<evidence type="ECO:0000256" key="4">
    <source>
        <dbReference type="ARBA" id="ARBA00022692"/>
    </source>
</evidence>
<dbReference type="Pfam" id="PF03349">
    <property type="entry name" value="Toluene_X"/>
    <property type="match status" value="1"/>
</dbReference>
<accession>A0A7L5A062</accession>
<evidence type="ECO:0000256" key="6">
    <source>
        <dbReference type="ARBA" id="ARBA00023136"/>
    </source>
</evidence>